<evidence type="ECO:0000259" key="11">
    <source>
        <dbReference type="Pfam" id="PF01757"/>
    </source>
</evidence>
<accession>A0ABS2Q424</accession>
<dbReference type="SUPFAM" id="SSF52266">
    <property type="entry name" value="SGNH hydrolase"/>
    <property type="match status" value="1"/>
</dbReference>
<dbReference type="CDD" id="cd01840">
    <property type="entry name" value="SGNH_hydrolase_yrhL_like"/>
    <property type="match status" value="1"/>
</dbReference>
<keyword evidence="4" id="KW-0808">Transferase</keyword>
<keyword evidence="7 10" id="KW-0472">Membrane</keyword>
<feature type="transmembrane region" description="Helical" evidence="10">
    <location>
        <begin position="81"/>
        <end position="99"/>
    </location>
</feature>
<keyword evidence="3" id="KW-1003">Cell membrane</keyword>
<evidence type="ECO:0000313" key="13">
    <source>
        <dbReference type="Proteomes" id="UP000808914"/>
    </source>
</evidence>
<gene>
    <name evidence="12" type="ORF">JOD45_003279</name>
</gene>
<evidence type="ECO:0000313" key="12">
    <source>
        <dbReference type="EMBL" id="MBM7647043.1"/>
    </source>
</evidence>
<dbReference type="InterPro" id="IPR036514">
    <property type="entry name" value="SGNH_hydro_sf"/>
</dbReference>
<keyword evidence="5 10" id="KW-0812">Transmembrane</keyword>
<evidence type="ECO:0000256" key="5">
    <source>
        <dbReference type="ARBA" id="ARBA00022692"/>
    </source>
</evidence>
<organism evidence="12 13">
    <name type="scientific">Scopulibacillus daqui</name>
    <dbReference type="NCBI Taxonomy" id="1469162"/>
    <lineage>
        <taxon>Bacteria</taxon>
        <taxon>Bacillati</taxon>
        <taxon>Bacillota</taxon>
        <taxon>Bacilli</taxon>
        <taxon>Bacillales</taxon>
        <taxon>Sporolactobacillaceae</taxon>
        <taxon>Scopulibacillus</taxon>
    </lineage>
</organism>
<evidence type="ECO:0000256" key="3">
    <source>
        <dbReference type="ARBA" id="ARBA00022475"/>
    </source>
</evidence>
<evidence type="ECO:0000256" key="2">
    <source>
        <dbReference type="ARBA" id="ARBA00007400"/>
    </source>
</evidence>
<feature type="transmembrane region" description="Helical" evidence="10">
    <location>
        <begin position="263"/>
        <end position="284"/>
    </location>
</feature>
<feature type="transmembrane region" description="Helical" evidence="10">
    <location>
        <begin position="384"/>
        <end position="404"/>
    </location>
</feature>
<evidence type="ECO:0000256" key="10">
    <source>
        <dbReference type="SAM" id="Phobius"/>
    </source>
</evidence>
<evidence type="ECO:0000256" key="6">
    <source>
        <dbReference type="ARBA" id="ARBA00022989"/>
    </source>
</evidence>
<comment type="similarity">
    <text evidence="2">Belongs to the acyltransferase 3 family.</text>
</comment>
<dbReference type="Proteomes" id="UP000808914">
    <property type="component" value="Unassembled WGS sequence"/>
</dbReference>
<proteinExistence type="inferred from homology"/>
<keyword evidence="8" id="KW-0012">Acyltransferase</keyword>
<feature type="compositionally biased region" description="Basic and acidic residues" evidence="9">
    <location>
        <begin position="433"/>
        <end position="472"/>
    </location>
</feature>
<comment type="caution">
    <text evidence="12">The sequence shown here is derived from an EMBL/GenBank/DDBJ whole genome shotgun (WGS) entry which is preliminary data.</text>
</comment>
<feature type="domain" description="Acyltransferase 3" evidence="11">
    <location>
        <begin position="13"/>
        <end position="347"/>
    </location>
</feature>
<dbReference type="Gene3D" id="3.40.50.1110">
    <property type="entry name" value="SGNH hydrolase"/>
    <property type="match status" value="1"/>
</dbReference>
<feature type="transmembrane region" description="Helical" evidence="10">
    <location>
        <begin position="237"/>
        <end position="257"/>
    </location>
</feature>
<evidence type="ECO:0000256" key="9">
    <source>
        <dbReference type="SAM" id="MobiDB-lite"/>
    </source>
</evidence>
<dbReference type="InterPro" id="IPR050879">
    <property type="entry name" value="Acyltransferase_3"/>
</dbReference>
<protein>
    <submittedName>
        <fullName evidence="12">Peptidoglycan/LPS O-acetylase OafA/YrhL</fullName>
    </submittedName>
</protein>
<dbReference type="EMBL" id="JAFBER010000042">
    <property type="protein sequence ID" value="MBM7647043.1"/>
    <property type="molecule type" value="Genomic_DNA"/>
</dbReference>
<feature type="transmembrane region" description="Helical" evidence="10">
    <location>
        <begin position="171"/>
        <end position="192"/>
    </location>
</feature>
<feature type="region of interest" description="Disordered" evidence="9">
    <location>
        <begin position="433"/>
        <end position="479"/>
    </location>
</feature>
<feature type="transmembrane region" description="Helical" evidence="10">
    <location>
        <begin position="12"/>
        <end position="32"/>
    </location>
</feature>
<dbReference type="PANTHER" id="PTHR23028:SF53">
    <property type="entry name" value="ACYL_TRANSF_3 DOMAIN-CONTAINING PROTEIN"/>
    <property type="match status" value="1"/>
</dbReference>
<keyword evidence="6 10" id="KW-1133">Transmembrane helix</keyword>
<feature type="transmembrane region" description="Helical" evidence="10">
    <location>
        <begin position="38"/>
        <end position="60"/>
    </location>
</feature>
<name>A0ABS2Q424_9BACL</name>
<evidence type="ECO:0000256" key="7">
    <source>
        <dbReference type="ARBA" id="ARBA00023136"/>
    </source>
</evidence>
<evidence type="ECO:0000256" key="8">
    <source>
        <dbReference type="ARBA" id="ARBA00023315"/>
    </source>
</evidence>
<evidence type="ECO:0000256" key="4">
    <source>
        <dbReference type="ARBA" id="ARBA00022679"/>
    </source>
</evidence>
<dbReference type="RefSeq" id="WP_205004906.1">
    <property type="nucleotide sequence ID" value="NZ_JAFBER010000042.1"/>
</dbReference>
<reference evidence="12 13" key="1">
    <citation type="submission" date="2021-01" db="EMBL/GenBank/DDBJ databases">
        <title>Genomic Encyclopedia of Type Strains, Phase IV (KMG-IV): sequencing the most valuable type-strain genomes for metagenomic binning, comparative biology and taxonomic classification.</title>
        <authorList>
            <person name="Goeker M."/>
        </authorList>
    </citation>
    <scope>NUCLEOTIDE SEQUENCE [LARGE SCALE GENOMIC DNA]</scope>
    <source>
        <strain evidence="12 13">DSM 28236</strain>
    </source>
</reference>
<comment type="subcellular location">
    <subcellularLocation>
        <location evidence="1">Cell membrane</location>
        <topology evidence="1">Multi-pass membrane protein</topology>
    </subcellularLocation>
</comment>
<dbReference type="InterPro" id="IPR002656">
    <property type="entry name" value="Acyl_transf_3_dom"/>
</dbReference>
<evidence type="ECO:0000256" key="1">
    <source>
        <dbReference type="ARBA" id="ARBA00004651"/>
    </source>
</evidence>
<sequence>MPKPLKGKGRYMPGLDGLRALAVLAVIAYHLNLSWAPGGLLGVGVFFVLSGYLITDLLITKWDHSQRLDLKDFWISRVRRLLPALLIMIVIVVAWVTIFDRSYLGKLRGDVVASILYVSNWWNIFHHVSYFESFGPPSPIGNLWSLAVEEQFYLIWPILLYLGIRYIPRKRILVGLVLAGAAVSALAMDFIYQPGTDPSRVYYGTDTRVFSMLIGAGLALLWPSRKHSVQVPEKARLMLDLLGTTGLIGVLLMVGLTNQYDSFLYRGGMVLLSLFSAMLVAVLAHPASLIGKILGWGPLRWLGERSYGIYLWHYPVIILTSPTVDTGEPNILREVIQIAASIGIAALSWKYIENPIRHGAIKKMVSKVRNKEYRWSQLSMKRRAVLGFTLLLIAVFCVGMSPIVPAESVQEHALVKSNDKSVKITKSTEIDSDKRFDKSSEKKGIEHDSDANKKNQPKKQDESPGPVKEKKQPASASYSGQDITAIGDSVLVDAAPYLNKLLPGITVDARIGRQMSEASGVIKGLKSKGKLGNCVVIELGTNGPFTKKQLTSLLDTIGKDKKIVLVNTRVPRPWEKVVNSTLKEVASEFPNTTLVDWYAASAGKNSYFSPDGVHLNPKGAKNYASLIVRHLTHK</sequence>
<keyword evidence="13" id="KW-1185">Reference proteome</keyword>
<dbReference type="Pfam" id="PF01757">
    <property type="entry name" value="Acyl_transf_3"/>
    <property type="match status" value="1"/>
</dbReference>
<dbReference type="PANTHER" id="PTHR23028">
    <property type="entry name" value="ACETYLTRANSFERASE"/>
    <property type="match status" value="1"/>
</dbReference>
<feature type="transmembrane region" description="Helical" evidence="10">
    <location>
        <begin position="207"/>
        <end position="225"/>
    </location>
</feature>